<reference evidence="3" key="1">
    <citation type="submission" date="2021-06" db="EMBL/GenBank/DDBJ databases">
        <authorList>
            <consortium name="Wellcome Sanger Institute Data Sharing"/>
        </authorList>
    </citation>
    <scope>NUCLEOTIDE SEQUENCE [LARGE SCALE GENOMIC DNA]</scope>
</reference>
<sequence>LSTCAHLFRLRLWTAAAGTRDPLFLTGVSFPPDYPIGEETRLKLSVYDVREKSQETVSELRWRGSEGFSYSFLNEQFKEERELKGGLSKDFHVLSDFIFSSFFLVFKNPVCKVYRFQTADGQWMFIRELMAECTLSFNIPKQLINLFIQEDMQRIQDLKEMGELSPHWENLRKDMLGQYGQVISCYHDILTELNKITGPNFKPSCSKGEKYLEFIPINLHTQRMRVQYAAYDIITVGAPAAHFQGFKNGGLQRLMARFESDKKT</sequence>
<dbReference type="GeneTree" id="ENSGT00940000157587"/>
<keyword evidence="2" id="KW-0443">Lipid metabolism</keyword>
<evidence type="ECO:0000313" key="4">
    <source>
        <dbReference type="Proteomes" id="UP000694620"/>
    </source>
</evidence>
<evidence type="ECO:0000256" key="1">
    <source>
        <dbReference type="ARBA" id="ARBA00022801"/>
    </source>
</evidence>
<reference evidence="3" key="2">
    <citation type="submission" date="2025-08" db="UniProtKB">
        <authorList>
            <consortium name="Ensembl"/>
        </authorList>
    </citation>
    <scope>IDENTIFICATION</scope>
</reference>
<dbReference type="Ensembl" id="ENSECRT00000002951.1">
    <property type="protein sequence ID" value="ENSECRP00000002903.1"/>
    <property type="gene ID" value="ENSECRG00000001967.1"/>
</dbReference>
<dbReference type="InterPro" id="IPR039034">
    <property type="entry name" value="INPP4"/>
</dbReference>
<keyword evidence="1" id="KW-0378">Hydrolase</keyword>
<dbReference type="AlphaFoldDB" id="A0A8C4RK63"/>
<reference evidence="3" key="3">
    <citation type="submission" date="2025-09" db="UniProtKB">
        <authorList>
            <consortium name="Ensembl"/>
        </authorList>
    </citation>
    <scope>IDENTIFICATION</scope>
</reference>
<evidence type="ECO:0000256" key="2">
    <source>
        <dbReference type="ARBA" id="ARBA00023098"/>
    </source>
</evidence>
<protein>
    <submittedName>
        <fullName evidence="3">Uncharacterized protein</fullName>
    </submittedName>
</protein>
<evidence type="ECO:0000313" key="3">
    <source>
        <dbReference type="Ensembl" id="ENSECRP00000002903.1"/>
    </source>
</evidence>
<dbReference type="GO" id="GO:0005737">
    <property type="term" value="C:cytoplasm"/>
    <property type="evidence" value="ECO:0007669"/>
    <property type="project" value="TreeGrafter"/>
</dbReference>
<keyword evidence="4" id="KW-1185">Reference proteome</keyword>
<dbReference type="Proteomes" id="UP000694620">
    <property type="component" value="Chromosome 5"/>
</dbReference>
<dbReference type="PANTHER" id="PTHR12187:SF3">
    <property type="entry name" value="INOSITOL POLYPHOSPHATE 4-PHOSPHATASE TYPE II"/>
    <property type="match status" value="1"/>
</dbReference>
<accession>A0A8C4RK63</accession>
<dbReference type="GO" id="GO:0016316">
    <property type="term" value="F:phosphatidylinositol-3,4-bisphosphate 4-phosphatase activity"/>
    <property type="evidence" value="ECO:0007669"/>
    <property type="project" value="InterPro"/>
</dbReference>
<dbReference type="PANTHER" id="PTHR12187">
    <property type="entry name" value="AGAP000124-PA"/>
    <property type="match status" value="1"/>
</dbReference>
<name>A0A8C4RK63_ERPCA</name>
<proteinExistence type="predicted"/>
<organism evidence="3 4">
    <name type="scientific">Erpetoichthys calabaricus</name>
    <name type="common">Rope fish</name>
    <name type="synonym">Calamoichthys calabaricus</name>
    <dbReference type="NCBI Taxonomy" id="27687"/>
    <lineage>
        <taxon>Eukaryota</taxon>
        <taxon>Metazoa</taxon>
        <taxon>Chordata</taxon>
        <taxon>Craniata</taxon>
        <taxon>Vertebrata</taxon>
        <taxon>Euteleostomi</taxon>
        <taxon>Actinopterygii</taxon>
        <taxon>Polypteriformes</taxon>
        <taxon>Polypteridae</taxon>
        <taxon>Erpetoichthys</taxon>
    </lineage>
</organism>